<dbReference type="Gene3D" id="3.40.50.720">
    <property type="entry name" value="NAD(P)-binding Rossmann-like Domain"/>
    <property type="match status" value="1"/>
</dbReference>
<dbReference type="EMBL" id="JAKJXO020000009">
    <property type="protein sequence ID" value="KAL1600580.1"/>
    <property type="molecule type" value="Genomic_DNA"/>
</dbReference>
<comment type="similarity">
    <text evidence="1">Belongs to the short-chain dehydrogenases/reductases (SDR) family.</text>
</comment>
<dbReference type="InterPro" id="IPR002347">
    <property type="entry name" value="SDR_fam"/>
</dbReference>
<sequence length="343" mass="36091">MTSNPSYGKTSSGIEIAQAYAGSIKGKTALVTGVSVGGIGEAIARAFAHAGAATVIITGRDDTRMSTVHSALSTDYPGTKFRTLKLNLISLAATKQAAQEILDDTSIDQIDITVTNAGFSTGKDEREVTADGIESHFGVNHLAHFLFVNTLLPKIQAAAKKNPSGATRIVTLSSKASGASPIRFSDWNYEKHSTDVPDSEQPNWIIHQLIGAPADVPFSSLVAYGQSKTANVLMAVHLNKLLSSEGISAFSLDPGVVASTGQKALVDEAQRAKLEEMVGAPKTIDQGAATAVVAALDPALKGGEAVYLDDCQFSDQVPPWTTDAQAAERLWKLSENIVKEKLG</sequence>
<dbReference type="InterPro" id="IPR036291">
    <property type="entry name" value="NAD(P)-bd_dom_sf"/>
</dbReference>
<reference evidence="3 4" key="1">
    <citation type="submission" date="2024-02" db="EMBL/GenBank/DDBJ databases">
        <title>De novo assembly and annotation of 12 fungi associated with fruit tree decline syndrome in Ontario, Canada.</title>
        <authorList>
            <person name="Sulman M."/>
            <person name="Ellouze W."/>
            <person name="Ilyukhin E."/>
        </authorList>
    </citation>
    <scope>NUCLEOTIDE SEQUENCE [LARGE SCALE GENOMIC DNA]</scope>
    <source>
        <strain evidence="3 4">M42-189</strain>
    </source>
</reference>
<dbReference type="SUPFAM" id="SSF51735">
    <property type="entry name" value="NAD(P)-binding Rossmann-fold domains"/>
    <property type="match status" value="1"/>
</dbReference>
<evidence type="ECO:0000256" key="2">
    <source>
        <dbReference type="ARBA" id="ARBA00023002"/>
    </source>
</evidence>
<evidence type="ECO:0000313" key="4">
    <source>
        <dbReference type="Proteomes" id="UP001521785"/>
    </source>
</evidence>
<proteinExistence type="inferred from homology"/>
<comment type="caution">
    <text evidence="3">The sequence shown here is derived from an EMBL/GenBank/DDBJ whole genome shotgun (WGS) entry which is preliminary data.</text>
</comment>
<dbReference type="Pfam" id="PF00106">
    <property type="entry name" value="adh_short"/>
    <property type="match status" value="1"/>
</dbReference>
<keyword evidence="2" id="KW-0560">Oxidoreductase</keyword>
<dbReference type="Proteomes" id="UP001521785">
    <property type="component" value="Unassembled WGS sequence"/>
</dbReference>
<accession>A0ABR3R806</accession>
<evidence type="ECO:0000256" key="1">
    <source>
        <dbReference type="ARBA" id="ARBA00006484"/>
    </source>
</evidence>
<dbReference type="PANTHER" id="PTHR24320:SF283">
    <property type="entry name" value="RETINOL DEHYDROGENASE 11"/>
    <property type="match status" value="1"/>
</dbReference>
<keyword evidence="4" id="KW-1185">Reference proteome</keyword>
<protein>
    <submittedName>
        <fullName evidence="3">Uncharacterized protein</fullName>
    </submittedName>
</protein>
<evidence type="ECO:0000313" key="3">
    <source>
        <dbReference type="EMBL" id="KAL1600580.1"/>
    </source>
</evidence>
<dbReference type="PANTHER" id="PTHR24320">
    <property type="entry name" value="RETINOL DEHYDROGENASE"/>
    <property type="match status" value="1"/>
</dbReference>
<organism evidence="3 4">
    <name type="scientific">Paraconiothyrium brasiliense</name>
    <dbReference type="NCBI Taxonomy" id="300254"/>
    <lineage>
        <taxon>Eukaryota</taxon>
        <taxon>Fungi</taxon>
        <taxon>Dikarya</taxon>
        <taxon>Ascomycota</taxon>
        <taxon>Pezizomycotina</taxon>
        <taxon>Dothideomycetes</taxon>
        <taxon>Pleosporomycetidae</taxon>
        <taxon>Pleosporales</taxon>
        <taxon>Massarineae</taxon>
        <taxon>Didymosphaeriaceae</taxon>
        <taxon>Paraconiothyrium</taxon>
    </lineage>
</organism>
<name>A0ABR3R806_9PLEO</name>
<gene>
    <name evidence="3" type="ORF">SLS60_006966</name>
</gene>